<comment type="function">
    <text evidence="1">Catalyzes the ATP-dependent phosphorylation of thiamine-monophosphate (TMP) to form thiamine-pyrophosphate (TPP), the active form of vitamin B1.</text>
</comment>
<gene>
    <name evidence="1 4" type="primary">thiL</name>
    <name evidence="4" type="ORF">F8R14_04840</name>
</gene>
<sequence>MKVSERGEFGFIDDIKSNTIFNPATIVQGIGDDTAVYRVTEGYDQLITTDMMVNGIHFSEVTTIPFDVGYRLGAANISDIAAMGGEPRQAVIAAAMPVDTEVAYMEAVYDGFKSICQKYNVNIVGGDTVTTTGPLVLNVTLVGEVPKGKAVLRSGAQVGDLVIVTNTIGNAAAGLAVLLAKQKSFDFIKECHQRPEPQVPLGRWLREHKATSLNDISDGLGNELNEIAKASGVTIEIDETKLPLHEELQEAAKILSANSLDWALFGGEDFQLTGTVPAVLADTIEMQPHIHVIGRVVTGPSKVLMHKADGETRLIESKGYDHFKHKS</sequence>
<feature type="binding site" evidence="1">
    <location>
        <position position="79"/>
    </location>
    <ligand>
        <name>Mg(2+)</name>
        <dbReference type="ChEBI" id="CHEBI:18420"/>
        <label>4</label>
    </ligand>
</feature>
<dbReference type="PANTHER" id="PTHR30270">
    <property type="entry name" value="THIAMINE-MONOPHOSPHATE KINASE"/>
    <property type="match status" value="1"/>
</dbReference>
<keyword evidence="1" id="KW-0547">Nucleotide-binding</keyword>
<dbReference type="Gene3D" id="3.30.1330.10">
    <property type="entry name" value="PurM-like, N-terminal domain"/>
    <property type="match status" value="1"/>
</dbReference>
<feature type="binding site" evidence="1">
    <location>
        <position position="49"/>
    </location>
    <ligand>
        <name>Mg(2+)</name>
        <dbReference type="ChEBI" id="CHEBI:18420"/>
        <label>1</label>
    </ligand>
</feature>
<dbReference type="GeneID" id="83055030"/>
<accession>A0A833CC11</accession>
<evidence type="ECO:0000259" key="3">
    <source>
        <dbReference type="Pfam" id="PF02769"/>
    </source>
</evidence>
<dbReference type="GO" id="GO:0009030">
    <property type="term" value="F:thiamine-phosphate kinase activity"/>
    <property type="evidence" value="ECO:0007669"/>
    <property type="project" value="UniProtKB-UniRule"/>
</dbReference>
<comment type="caution">
    <text evidence="4">The sequence shown here is derived from an EMBL/GenBank/DDBJ whole genome shotgun (WGS) entry which is preliminary data.</text>
</comment>
<feature type="binding site" evidence="1">
    <location>
        <position position="33"/>
    </location>
    <ligand>
        <name>Mg(2+)</name>
        <dbReference type="ChEBI" id="CHEBI:18420"/>
        <label>4</label>
    </ligand>
</feature>
<evidence type="ECO:0000313" key="5">
    <source>
        <dbReference type="Proteomes" id="UP000434554"/>
    </source>
</evidence>
<comment type="miscellaneous">
    <text evidence="1">Reaction mechanism of ThiL seems to utilize a direct, inline transfer of the gamma-phosphate of ATP to TMP rather than a phosphorylated enzyme intermediate.</text>
</comment>
<dbReference type="CDD" id="cd02194">
    <property type="entry name" value="ThiL"/>
    <property type="match status" value="1"/>
</dbReference>
<feature type="binding site" evidence="1">
    <location>
        <position position="50"/>
    </location>
    <ligand>
        <name>Mg(2+)</name>
        <dbReference type="ChEBI" id="CHEBI:18420"/>
        <label>1</label>
    </ligand>
</feature>
<keyword evidence="1" id="KW-0479">Metal-binding</keyword>
<dbReference type="SUPFAM" id="SSF56042">
    <property type="entry name" value="PurM C-terminal domain-like"/>
    <property type="match status" value="1"/>
</dbReference>
<evidence type="ECO:0000313" key="4">
    <source>
        <dbReference type="EMBL" id="KAB1479026.1"/>
    </source>
</evidence>
<feature type="binding site" evidence="1">
    <location>
        <position position="79"/>
    </location>
    <ligand>
        <name>Mg(2+)</name>
        <dbReference type="ChEBI" id="CHEBI:18420"/>
        <label>2</label>
    </ligand>
</feature>
<feature type="binding site" evidence="1">
    <location>
        <position position="268"/>
    </location>
    <ligand>
        <name>substrate</name>
    </ligand>
</feature>
<feature type="domain" description="PurM-like C-terminal" evidence="3">
    <location>
        <begin position="157"/>
        <end position="257"/>
    </location>
</feature>
<feature type="binding site" evidence="1">
    <location>
        <position position="50"/>
    </location>
    <ligand>
        <name>Mg(2+)</name>
        <dbReference type="ChEBI" id="CHEBI:18420"/>
        <label>2</label>
    </ligand>
</feature>
<dbReference type="GO" id="GO:0000287">
    <property type="term" value="F:magnesium ion binding"/>
    <property type="evidence" value="ECO:0007669"/>
    <property type="project" value="UniProtKB-UniRule"/>
</dbReference>
<feature type="binding site" evidence="1">
    <location>
        <position position="218"/>
    </location>
    <ligand>
        <name>Mg(2+)</name>
        <dbReference type="ChEBI" id="CHEBI:18420"/>
        <label>5</label>
    </ligand>
</feature>
<feature type="binding site" evidence="1">
    <location>
        <position position="217"/>
    </location>
    <ligand>
        <name>ATP</name>
        <dbReference type="ChEBI" id="CHEBI:30616"/>
    </ligand>
</feature>
<dbReference type="UniPathway" id="UPA00060">
    <property type="reaction ID" value="UER00142"/>
</dbReference>
<feature type="binding site" evidence="1">
    <location>
        <position position="215"/>
    </location>
    <ligand>
        <name>Mg(2+)</name>
        <dbReference type="ChEBI" id="CHEBI:18420"/>
        <label>3</label>
    </ligand>
</feature>
<feature type="binding site" evidence="1">
    <location>
        <position position="79"/>
    </location>
    <ligand>
        <name>Mg(2+)</name>
        <dbReference type="ChEBI" id="CHEBI:18420"/>
        <label>3</label>
    </ligand>
</feature>
<dbReference type="Gene3D" id="3.90.650.10">
    <property type="entry name" value="PurM-like C-terminal domain"/>
    <property type="match status" value="1"/>
</dbReference>
<feature type="binding site" evidence="1">
    <location>
        <position position="48"/>
    </location>
    <ligand>
        <name>Mg(2+)</name>
        <dbReference type="ChEBI" id="CHEBI:18420"/>
        <label>4</label>
    </ligand>
</feature>
<dbReference type="Pfam" id="PF00586">
    <property type="entry name" value="AIRS"/>
    <property type="match status" value="1"/>
</dbReference>
<dbReference type="GO" id="GO:0009229">
    <property type="term" value="P:thiamine diphosphate biosynthetic process"/>
    <property type="evidence" value="ECO:0007669"/>
    <property type="project" value="UniProtKB-UniRule"/>
</dbReference>
<feature type="binding site" evidence="1">
    <location>
        <position position="153"/>
    </location>
    <ligand>
        <name>ATP</name>
        <dbReference type="ChEBI" id="CHEBI:30616"/>
    </ligand>
</feature>
<feature type="binding site" evidence="1">
    <location>
        <position position="33"/>
    </location>
    <ligand>
        <name>Mg(2+)</name>
        <dbReference type="ChEBI" id="CHEBI:18420"/>
        <label>3</label>
    </ligand>
</feature>
<feature type="domain" description="PurM-like N-terminal" evidence="2">
    <location>
        <begin position="31"/>
        <end position="145"/>
    </location>
</feature>
<keyword evidence="1" id="KW-0460">Magnesium</keyword>
<feature type="binding site" evidence="1">
    <location>
        <position position="109"/>
    </location>
    <ligand>
        <name>ATP</name>
        <dbReference type="ChEBI" id="CHEBI:30616"/>
    </ligand>
</feature>
<comment type="pathway">
    <text evidence="1">Cofactor biosynthesis; thiamine diphosphate biosynthesis; thiamine diphosphate from thiamine phosphate: step 1/1.</text>
</comment>
<dbReference type="InterPro" id="IPR016188">
    <property type="entry name" value="PurM-like_N"/>
</dbReference>
<dbReference type="AlphaFoldDB" id="A0A833CC11"/>
<keyword evidence="1" id="KW-0067">ATP-binding</keyword>
<dbReference type="InterPro" id="IPR010918">
    <property type="entry name" value="PurM-like_C_dom"/>
</dbReference>
<dbReference type="Proteomes" id="UP000434554">
    <property type="component" value="Unassembled WGS sequence"/>
</dbReference>
<dbReference type="PANTHER" id="PTHR30270:SF0">
    <property type="entry name" value="THIAMINE-MONOPHOSPHATE KINASE"/>
    <property type="match status" value="1"/>
</dbReference>
<keyword evidence="1 4" id="KW-0418">Kinase</keyword>
<reference evidence="4 5" key="1">
    <citation type="submission" date="2019-09" db="EMBL/GenBank/DDBJ databases">
        <title>Draft genome sequence of 3 type strains from the CCUG.</title>
        <authorList>
            <person name="Pineiro-Iglesias B."/>
            <person name="Tunovic T."/>
            <person name="Unosson C."/>
            <person name="Inganas E."/>
            <person name="Ohlen M."/>
            <person name="Cardew S."/>
            <person name="Jensie-Markopoulos S."/>
            <person name="Salva-Serra F."/>
            <person name="Jaen-Luchoro D."/>
            <person name="Karlsson R."/>
            <person name="Svensson-Stadler L."/>
            <person name="Chun J."/>
            <person name="Moore E."/>
        </authorList>
    </citation>
    <scope>NUCLEOTIDE SEQUENCE [LARGE SCALE GENOMIC DNA]</scope>
    <source>
        <strain evidence="4 5">CCUG 65427</strain>
    </source>
</reference>
<dbReference type="GO" id="GO:0009228">
    <property type="term" value="P:thiamine biosynthetic process"/>
    <property type="evidence" value="ECO:0007669"/>
    <property type="project" value="UniProtKB-KW"/>
</dbReference>
<proteinExistence type="inferred from homology"/>
<feature type="binding site" evidence="1">
    <location>
        <position position="57"/>
    </location>
    <ligand>
        <name>substrate</name>
    </ligand>
</feature>
<dbReference type="NCBIfam" id="TIGR01379">
    <property type="entry name" value="thiL"/>
    <property type="match status" value="1"/>
</dbReference>
<dbReference type="InterPro" id="IPR036676">
    <property type="entry name" value="PurM-like_C_sf"/>
</dbReference>
<organism evidence="4 5">
    <name type="scientific">Veillonella seminalis</name>
    <dbReference type="NCBI Taxonomy" id="1502943"/>
    <lineage>
        <taxon>Bacteria</taxon>
        <taxon>Bacillati</taxon>
        <taxon>Bacillota</taxon>
        <taxon>Negativicutes</taxon>
        <taxon>Veillonellales</taxon>
        <taxon>Veillonellaceae</taxon>
        <taxon>Veillonella</taxon>
    </lineage>
</organism>
<dbReference type="InterPro" id="IPR006283">
    <property type="entry name" value="ThiL-like"/>
</dbReference>
<dbReference type="EC" id="2.7.4.16" evidence="1"/>
<name>A0A833CC11_9FIRM</name>
<dbReference type="InterPro" id="IPR036921">
    <property type="entry name" value="PurM-like_N_sf"/>
</dbReference>
<comment type="similarity">
    <text evidence="1">Belongs to the thiamine-monophosphate kinase family.</text>
</comment>
<feature type="binding site" evidence="1">
    <location>
        <begin position="126"/>
        <end position="127"/>
    </location>
    <ligand>
        <name>ATP</name>
        <dbReference type="ChEBI" id="CHEBI:30616"/>
    </ligand>
</feature>
<comment type="catalytic activity">
    <reaction evidence="1">
        <text>thiamine phosphate + ATP = thiamine diphosphate + ADP</text>
        <dbReference type="Rhea" id="RHEA:15913"/>
        <dbReference type="ChEBI" id="CHEBI:30616"/>
        <dbReference type="ChEBI" id="CHEBI:37575"/>
        <dbReference type="ChEBI" id="CHEBI:58937"/>
        <dbReference type="ChEBI" id="CHEBI:456216"/>
        <dbReference type="EC" id="2.7.4.16"/>
    </reaction>
</comment>
<keyword evidence="1 4" id="KW-0808">Transferase</keyword>
<feature type="binding site" evidence="1">
    <location>
        <position position="320"/>
    </location>
    <ligand>
        <name>substrate</name>
    </ligand>
</feature>
<keyword evidence="1" id="KW-0784">Thiamine biosynthesis</keyword>
<dbReference type="RefSeq" id="WP_006556791.1">
    <property type="nucleotide sequence ID" value="NZ_CAUBPY010000003.1"/>
</dbReference>
<feature type="binding site" evidence="1">
    <location>
        <position position="127"/>
    </location>
    <ligand>
        <name>Mg(2+)</name>
        <dbReference type="ChEBI" id="CHEBI:18420"/>
        <label>1</label>
    </ligand>
</feature>
<dbReference type="EMBL" id="WBKH01000004">
    <property type="protein sequence ID" value="KAB1479026.1"/>
    <property type="molecule type" value="Genomic_DNA"/>
</dbReference>
<evidence type="ECO:0000259" key="2">
    <source>
        <dbReference type="Pfam" id="PF00586"/>
    </source>
</evidence>
<dbReference type="PIRSF" id="PIRSF005303">
    <property type="entry name" value="Thiam_monoph_kin"/>
    <property type="match status" value="1"/>
</dbReference>
<dbReference type="SUPFAM" id="SSF55326">
    <property type="entry name" value="PurM N-terminal domain-like"/>
    <property type="match status" value="1"/>
</dbReference>
<dbReference type="Pfam" id="PF02769">
    <property type="entry name" value="AIRS_C"/>
    <property type="match status" value="1"/>
</dbReference>
<dbReference type="HAMAP" id="MF_02128">
    <property type="entry name" value="TMP_kinase"/>
    <property type="match status" value="1"/>
</dbReference>
<evidence type="ECO:0000256" key="1">
    <source>
        <dbReference type="HAMAP-Rule" id="MF_02128"/>
    </source>
</evidence>
<protein>
    <recommendedName>
        <fullName evidence="1">Thiamine-monophosphate kinase</fullName>
        <shortName evidence="1">TMP kinase</shortName>
        <shortName evidence="1">Thiamine-phosphate kinase</shortName>
        <ecNumber evidence="1">2.7.4.16</ecNumber>
    </recommendedName>
</protein>
<dbReference type="GO" id="GO:0005524">
    <property type="term" value="F:ATP binding"/>
    <property type="evidence" value="ECO:0007669"/>
    <property type="project" value="UniProtKB-UniRule"/>
</dbReference>